<evidence type="ECO:0000256" key="4">
    <source>
        <dbReference type="ARBA" id="ARBA00012622"/>
    </source>
</evidence>
<keyword evidence="14 17" id="KW-0676">Redox-active center</keyword>
<dbReference type="PANTHER" id="PTHR36701">
    <property type="entry name" value="EPOXYQUEUOSINE REDUCTASE QUEH"/>
    <property type="match status" value="1"/>
</dbReference>
<evidence type="ECO:0000256" key="9">
    <source>
        <dbReference type="ARBA" id="ARBA00022785"/>
    </source>
</evidence>
<comment type="similarity">
    <text evidence="3 17">Belongs to the QueH family.</text>
</comment>
<dbReference type="EMBL" id="CP035108">
    <property type="protein sequence ID" value="QAR32845.1"/>
    <property type="molecule type" value="Genomic_DNA"/>
</dbReference>
<dbReference type="OrthoDB" id="9801033at2"/>
<keyword evidence="19" id="KW-1185">Reference proteome</keyword>
<dbReference type="Proteomes" id="UP000287502">
    <property type="component" value="Chromosome"/>
</dbReference>
<evidence type="ECO:0000256" key="13">
    <source>
        <dbReference type="ARBA" id="ARBA00023157"/>
    </source>
</evidence>
<comment type="function">
    <text evidence="1 17">Catalyzes the conversion of epoxyqueuosine (oQ) to queuosine (Q), which is a hypermodified base found in the wobble positions of tRNA(Asp), tRNA(Asn), tRNA(His) and tRNA(Tyr).</text>
</comment>
<dbReference type="GO" id="GO:0051539">
    <property type="term" value="F:4 iron, 4 sulfur cluster binding"/>
    <property type="evidence" value="ECO:0007669"/>
    <property type="project" value="UniProtKB-UniRule"/>
</dbReference>
<evidence type="ECO:0000256" key="3">
    <source>
        <dbReference type="ARBA" id="ARBA00008207"/>
    </source>
</evidence>
<dbReference type="GO" id="GO:0046872">
    <property type="term" value="F:metal ion binding"/>
    <property type="evidence" value="ECO:0007669"/>
    <property type="project" value="UniProtKB-KW"/>
</dbReference>
<reference evidence="18 19" key="1">
    <citation type="submission" date="2019-01" db="EMBL/GenBank/DDBJ databases">
        <title>Geovibrio thiophilus DSM 11263, complete genome.</title>
        <authorList>
            <person name="Spring S."/>
            <person name="Bunk B."/>
            <person name="Sproer C."/>
        </authorList>
    </citation>
    <scope>NUCLEOTIDE SEQUENCE [LARGE SCALE GENOMIC DNA]</scope>
    <source>
        <strain evidence="18 19">DSM 11263</strain>
    </source>
</reference>
<keyword evidence="12 17" id="KW-0411">Iron-sulfur</keyword>
<name>A0A3R5YYW0_9BACT</name>
<comment type="pathway">
    <text evidence="2 17">tRNA modification; tRNA-queuosine biosynthesis.</text>
</comment>
<dbReference type="UniPathway" id="UPA00392"/>
<dbReference type="RefSeq" id="WP_128466131.1">
    <property type="nucleotide sequence ID" value="NZ_CP035108.1"/>
</dbReference>
<feature type="disulfide bond" description="Redox-active" evidence="17">
    <location>
        <begin position="163"/>
        <end position="165"/>
    </location>
</feature>
<keyword evidence="6 17" id="KW-0004">4Fe-4S</keyword>
<dbReference type="KEGG" id="gtl:EP073_05335"/>
<dbReference type="GO" id="GO:0052693">
    <property type="term" value="F:epoxyqueuosine reductase activity"/>
    <property type="evidence" value="ECO:0007669"/>
    <property type="project" value="UniProtKB-UniRule"/>
</dbReference>
<comment type="catalytic activity">
    <reaction evidence="16 17">
        <text>epoxyqueuosine(34) in tRNA + AH2 = queuosine(34) in tRNA + A + H2O</text>
        <dbReference type="Rhea" id="RHEA:32159"/>
        <dbReference type="Rhea" id="RHEA-COMP:18571"/>
        <dbReference type="Rhea" id="RHEA-COMP:18582"/>
        <dbReference type="ChEBI" id="CHEBI:13193"/>
        <dbReference type="ChEBI" id="CHEBI:15377"/>
        <dbReference type="ChEBI" id="CHEBI:17499"/>
        <dbReference type="ChEBI" id="CHEBI:194431"/>
        <dbReference type="ChEBI" id="CHEBI:194443"/>
        <dbReference type="EC" id="1.17.99.6"/>
    </reaction>
</comment>
<evidence type="ECO:0000256" key="16">
    <source>
        <dbReference type="ARBA" id="ARBA00047415"/>
    </source>
</evidence>
<keyword evidence="7 17" id="KW-0819">tRNA processing</keyword>
<evidence type="ECO:0000256" key="15">
    <source>
        <dbReference type="ARBA" id="ARBA00031446"/>
    </source>
</evidence>
<organism evidence="18 19">
    <name type="scientific">Geovibrio thiophilus</name>
    <dbReference type="NCBI Taxonomy" id="139438"/>
    <lineage>
        <taxon>Bacteria</taxon>
        <taxon>Pseudomonadati</taxon>
        <taxon>Deferribacterota</taxon>
        <taxon>Deferribacteres</taxon>
        <taxon>Deferribacterales</taxon>
        <taxon>Geovibrionaceae</taxon>
        <taxon>Geovibrio</taxon>
    </lineage>
</organism>
<keyword evidence="8 17" id="KW-0479">Metal-binding</keyword>
<evidence type="ECO:0000256" key="1">
    <source>
        <dbReference type="ARBA" id="ARBA00002268"/>
    </source>
</evidence>
<evidence type="ECO:0000256" key="6">
    <source>
        <dbReference type="ARBA" id="ARBA00022485"/>
    </source>
</evidence>
<evidence type="ECO:0000313" key="19">
    <source>
        <dbReference type="Proteomes" id="UP000287502"/>
    </source>
</evidence>
<dbReference type="GO" id="GO:0008616">
    <property type="term" value="P:tRNA queuosine(34) biosynthetic process"/>
    <property type="evidence" value="ECO:0007669"/>
    <property type="project" value="UniProtKB-UniRule"/>
</dbReference>
<dbReference type="InterPro" id="IPR003828">
    <property type="entry name" value="QueH"/>
</dbReference>
<evidence type="ECO:0000256" key="2">
    <source>
        <dbReference type="ARBA" id="ARBA00004691"/>
    </source>
</evidence>
<protein>
    <recommendedName>
        <fullName evidence="5 17">Epoxyqueuosine reductase QueH</fullName>
        <ecNumber evidence="4 17">1.17.99.6</ecNumber>
    </recommendedName>
    <alternativeName>
        <fullName evidence="15 17">Queuosine biosynthesis protein QueH</fullName>
    </alternativeName>
</protein>
<evidence type="ECO:0000256" key="14">
    <source>
        <dbReference type="ARBA" id="ARBA00023284"/>
    </source>
</evidence>
<evidence type="ECO:0000256" key="10">
    <source>
        <dbReference type="ARBA" id="ARBA00023002"/>
    </source>
</evidence>
<evidence type="ECO:0000256" key="7">
    <source>
        <dbReference type="ARBA" id="ARBA00022694"/>
    </source>
</evidence>
<proteinExistence type="inferred from homology"/>
<dbReference type="PANTHER" id="PTHR36701:SF1">
    <property type="entry name" value="EPOXYQUEUOSINE REDUCTASE QUEH"/>
    <property type="match status" value="1"/>
</dbReference>
<feature type="binding site" evidence="17">
    <location>
        <position position="9"/>
    </location>
    <ligand>
        <name>[4Fe-4S] cluster</name>
        <dbReference type="ChEBI" id="CHEBI:49883"/>
    </ligand>
</feature>
<dbReference type="AlphaFoldDB" id="A0A3R5YYW0"/>
<gene>
    <name evidence="17" type="primary">queH</name>
    <name evidence="18" type="ORF">EP073_05335</name>
</gene>
<dbReference type="HAMAP" id="MF_02089">
    <property type="entry name" value="QueH"/>
    <property type="match status" value="1"/>
</dbReference>
<keyword evidence="9 17" id="KW-0671">Queuosine biosynthesis</keyword>
<keyword evidence="13 17" id="KW-1015">Disulfide bond</keyword>
<evidence type="ECO:0000256" key="17">
    <source>
        <dbReference type="HAMAP-Rule" id="MF_02089"/>
    </source>
</evidence>
<evidence type="ECO:0000256" key="8">
    <source>
        <dbReference type="ARBA" id="ARBA00022723"/>
    </source>
</evidence>
<sequence length="188" mass="21956">MRILLHQCCAPCSVYPVKELKEGGYDICAYFFNPNIHPLTELYARFEQAVLFSRAQGIEMIADETYGLTDFTRSAAFRENMRCAFCYSSRMEKAACLAAEKGFDCFSTTLLYSRYQKHELIIEICEAAAKKYGVPFHYEDWREGWQYGIDESKRLEMYRQKYCGCVYSEEDAFKGRLAKKFAKLKEEL</sequence>
<keyword evidence="11 17" id="KW-0408">Iron</keyword>
<dbReference type="Pfam" id="PF02677">
    <property type="entry name" value="QueH"/>
    <property type="match status" value="1"/>
</dbReference>
<evidence type="ECO:0000256" key="11">
    <source>
        <dbReference type="ARBA" id="ARBA00023004"/>
    </source>
</evidence>
<feature type="binding site" evidence="17">
    <location>
        <position position="86"/>
    </location>
    <ligand>
        <name>[4Fe-4S] cluster</name>
        <dbReference type="ChEBI" id="CHEBI:49883"/>
    </ligand>
</feature>
<feature type="binding site" evidence="17">
    <location>
        <position position="8"/>
    </location>
    <ligand>
        <name>[4Fe-4S] cluster</name>
        <dbReference type="ChEBI" id="CHEBI:49883"/>
    </ligand>
</feature>
<dbReference type="EC" id="1.17.99.6" evidence="4 17"/>
<evidence type="ECO:0000256" key="12">
    <source>
        <dbReference type="ARBA" id="ARBA00023014"/>
    </source>
</evidence>
<accession>A0A3R5YYW0</accession>
<feature type="binding site" evidence="17">
    <location>
        <position position="83"/>
    </location>
    <ligand>
        <name>[4Fe-4S] cluster</name>
        <dbReference type="ChEBI" id="CHEBI:49883"/>
    </ligand>
</feature>
<evidence type="ECO:0000313" key="18">
    <source>
        <dbReference type="EMBL" id="QAR32845.1"/>
    </source>
</evidence>
<evidence type="ECO:0000256" key="5">
    <source>
        <dbReference type="ARBA" id="ARBA00016895"/>
    </source>
</evidence>
<keyword evidence="10 17" id="KW-0560">Oxidoreductase</keyword>